<reference evidence="1" key="1">
    <citation type="submission" date="2024-06" db="EMBL/GenBank/DDBJ databases">
        <title>The genome sequences of Kitasatospora sp. strain HUAS MG31.</title>
        <authorList>
            <person name="Mo P."/>
        </authorList>
    </citation>
    <scope>NUCLEOTIDE SEQUENCE</scope>
    <source>
        <strain evidence="1">HUAS MG31</strain>
    </source>
</reference>
<dbReference type="RefSeq" id="WP_354643906.1">
    <property type="nucleotide sequence ID" value="NZ_CP159872.1"/>
</dbReference>
<dbReference type="EMBL" id="CP159872">
    <property type="protein sequence ID" value="XCM82971.1"/>
    <property type="molecule type" value="Genomic_DNA"/>
</dbReference>
<protein>
    <submittedName>
        <fullName evidence="1">Uncharacterized protein</fullName>
    </submittedName>
</protein>
<name>A0AAU8K2Y5_9ACTN</name>
<gene>
    <name evidence="1" type="ORF">ABWK59_30660</name>
</gene>
<dbReference type="KEGG" id="kcm:ABWK59_30660"/>
<organism evidence="1">
    <name type="scientific">Kitasatospora camelliae</name>
    <dbReference type="NCBI Taxonomy" id="3156397"/>
    <lineage>
        <taxon>Bacteria</taxon>
        <taxon>Bacillati</taxon>
        <taxon>Actinomycetota</taxon>
        <taxon>Actinomycetes</taxon>
        <taxon>Kitasatosporales</taxon>
        <taxon>Streptomycetaceae</taxon>
        <taxon>Kitasatospora</taxon>
    </lineage>
</organism>
<dbReference type="AlphaFoldDB" id="A0AAU8K2Y5"/>
<sequence>MTDTAILAAAARELRDRPGPLPASLNPIIADMLDAWERTAGWDPDFLKGIAGPETVTLARHIIGQPLNACPVCGGEDDVHQIGCQPTTPEVQE</sequence>
<proteinExistence type="predicted"/>
<evidence type="ECO:0000313" key="1">
    <source>
        <dbReference type="EMBL" id="XCM82971.1"/>
    </source>
</evidence>
<accession>A0AAU8K2Y5</accession>